<feature type="modified residue" description="4-aspartylphosphate" evidence="2">
    <location>
        <position position="55"/>
    </location>
</feature>
<dbReference type="Pfam" id="PF00486">
    <property type="entry name" value="Trans_reg_C"/>
    <property type="match status" value="1"/>
</dbReference>
<dbReference type="InterPro" id="IPR001867">
    <property type="entry name" value="OmpR/PhoB-type_DNA-bd"/>
</dbReference>
<evidence type="ECO:0000259" key="4">
    <source>
        <dbReference type="PROSITE" id="PS50110"/>
    </source>
</evidence>
<sequence length="257" mass="28484">MGLSCNLLILEPDQALRLWLVSLIAPLGLTITTVPSLKTAETLLANEAFDVLLADIRHEGERIDLNKALEAYKERIKTILLVPPGIKAPAENLHTPTVVLQKPLPPRNLVEAIVDLQTRGAEVTKSDHAVHASNALYMTSFSLQFERLSVYLDNGVILDVQNRVLRTAEQVVRLSLTEARLMEALLANHGITLSYEDLGGLVYGWAIQRSEAARLLSPVASRLRRKLDRVGGSHWLRNQRQLGYCLRIVATPGPLIE</sequence>
<dbReference type="PROSITE" id="PS51755">
    <property type="entry name" value="OMPR_PHOB"/>
    <property type="match status" value="1"/>
</dbReference>
<dbReference type="SUPFAM" id="SSF46894">
    <property type="entry name" value="C-terminal effector domain of the bipartite response regulators"/>
    <property type="match status" value="1"/>
</dbReference>
<dbReference type="InterPro" id="IPR001789">
    <property type="entry name" value="Sig_transdc_resp-reg_receiver"/>
</dbReference>
<evidence type="ECO:0000259" key="5">
    <source>
        <dbReference type="PROSITE" id="PS51755"/>
    </source>
</evidence>
<evidence type="ECO:0000313" key="6">
    <source>
        <dbReference type="EMBL" id="MDT8899146.1"/>
    </source>
</evidence>
<dbReference type="InterPro" id="IPR036388">
    <property type="entry name" value="WH-like_DNA-bd_sf"/>
</dbReference>
<dbReference type="PROSITE" id="PS50110">
    <property type="entry name" value="RESPONSE_REGULATORY"/>
    <property type="match status" value="1"/>
</dbReference>
<dbReference type="InterPro" id="IPR011006">
    <property type="entry name" value="CheY-like_superfamily"/>
</dbReference>
<feature type="domain" description="Response regulatory" evidence="4">
    <location>
        <begin position="6"/>
        <end position="117"/>
    </location>
</feature>
<feature type="domain" description="OmpR/PhoB-type" evidence="5">
    <location>
        <begin position="148"/>
        <end position="248"/>
    </location>
</feature>
<keyword evidence="1 3" id="KW-0238">DNA-binding</keyword>
<dbReference type="Proteomes" id="UP001254165">
    <property type="component" value="Unassembled WGS sequence"/>
</dbReference>
<evidence type="ECO:0000256" key="2">
    <source>
        <dbReference type="PROSITE-ProRule" id="PRU00169"/>
    </source>
</evidence>
<dbReference type="Gene3D" id="3.40.50.2300">
    <property type="match status" value="1"/>
</dbReference>
<dbReference type="SMART" id="SM00862">
    <property type="entry name" value="Trans_reg_C"/>
    <property type="match status" value="1"/>
</dbReference>
<reference evidence="6 7" key="1">
    <citation type="submission" date="2023-07" db="EMBL/GenBank/DDBJ databases">
        <title>Novel species of Thermanaerothrix with wide hydrolytic capabilities.</title>
        <authorList>
            <person name="Zayulina K.S."/>
            <person name="Podosokorskaya O.A."/>
            <person name="Elcheninov A.G."/>
        </authorList>
    </citation>
    <scope>NUCLEOTIDE SEQUENCE [LARGE SCALE GENOMIC DNA]</scope>
    <source>
        <strain evidence="6 7">4228-RoL</strain>
    </source>
</reference>
<evidence type="ECO:0000256" key="3">
    <source>
        <dbReference type="PROSITE-ProRule" id="PRU01091"/>
    </source>
</evidence>
<dbReference type="EMBL" id="JAUHMF010000002">
    <property type="protein sequence ID" value="MDT8899146.1"/>
    <property type="molecule type" value="Genomic_DNA"/>
</dbReference>
<dbReference type="Gene3D" id="1.10.10.10">
    <property type="entry name" value="Winged helix-like DNA-binding domain superfamily/Winged helix DNA-binding domain"/>
    <property type="match status" value="1"/>
</dbReference>
<protein>
    <submittedName>
        <fullName evidence="6">Winged helix-turn-helix domain-containing protein</fullName>
    </submittedName>
</protein>
<name>A0ABU3NQR0_9CHLR</name>
<keyword evidence="2" id="KW-0597">Phosphoprotein</keyword>
<organism evidence="6 7">
    <name type="scientific">Thermanaerothrix solaris</name>
    <dbReference type="NCBI Taxonomy" id="3058434"/>
    <lineage>
        <taxon>Bacteria</taxon>
        <taxon>Bacillati</taxon>
        <taxon>Chloroflexota</taxon>
        <taxon>Anaerolineae</taxon>
        <taxon>Anaerolineales</taxon>
        <taxon>Anaerolineaceae</taxon>
        <taxon>Thermanaerothrix</taxon>
    </lineage>
</organism>
<accession>A0ABU3NQR0</accession>
<dbReference type="CDD" id="cd00383">
    <property type="entry name" value="trans_reg_C"/>
    <property type="match status" value="1"/>
</dbReference>
<proteinExistence type="predicted"/>
<keyword evidence="7" id="KW-1185">Reference proteome</keyword>
<comment type="caution">
    <text evidence="6">The sequence shown here is derived from an EMBL/GenBank/DDBJ whole genome shotgun (WGS) entry which is preliminary data.</text>
</comment>
<evidence type="ECO:0000256" key="1">
    <source>
        <dbReference type="ARBA" id="ARBA00023125"/>
    </source>
</evidence>
<dbReference type="InterPro" id="IPR016032">
    <property type="entry name" value="Sig_transdc_resp-reg_C-effctor"/>
</dbReference>
<gene>
    <name evidence="6" type="ORF">QYE77_12820</name>
</gene>
<evidence type="ECO:0000313" key="7">
    <source>
        <dbReference type="Proteomes" id="UP001254165"/>
    </source>
</evidence>
<dbReference type="SUPFAM" id="SSF52172">
    <property type="entry name" value="CheY-like"/>
    <property type="match status" value="1"/>
</dbReference>
<dbReference type="RefSeq" id="WP_315625831.1">
    <property type="nucleotide sequence ID" value="NZ_JAUHMF010000002.1"/>
</dbReference>
<feature type="DNA-binding region" description="OmpR/PhoB-type" evidence="3">
    <location>
        <begin position="148"/>
        <end position="248"/>
    </location>
</feature>